<evidence type="ECO:0000313" key="1">
    <source>
        <dbReference type="EMBL" id="MPN26972.1"/>
    </source>
</evidence>
<comment type="caution">
    <text evidence="1">The sequence shown here is derived from an EMBL/GenBank/DDBJ whole genome shotgun (WGS) entry which is preliminary data.</text>
</comment>
<accession>A0A645GM77</accession>
<gene>
    <name evidence="1" type="ORF">SDC9_174399</name>
</gene>
<dbReference type="EMBL" id="VSSQ01076700">
    <property type="protein sequence ID" value="MPN26972.1"/>
    <property type="molecule type" value="Genomic_DNA"/>
</dbReference>
<sequence length="62" mass="6813">MDGQTDHALPLVARGGQYFAQHTLREAVAVGNVQLGGRKLQDVEELHHTRTGELHDGHEAFP</sequence>
<dbReference type="AlphaFoldDB" id="A0A645GM77"/>
<proteinExistence type="predicted"/>
<name>A0A645GM77_9ZZZZ</name>
<protein>
    <submittedName>
        <fullName evidence="1">Uncharacterized protein</fullName>
    </submittedName>
</protein>
<reference evidence="1" key="1">
    <citation type="submission" date="2019-08" db="EMBL/GenBank/DDBJ databases">
        <authorList>
            <person name="Kucharzyk K."/>
            <person name="Murdoch R.W."/>
            <person name="Higgins S."/>
            <person name="Loffler F."/>
        </authorList>
    </citation>
    <scope>NUCLEOTIDE SEQUENCE</scope>
</reference>
<organism evidence="1">
    <name type="scientific">bioreactor metagenome</name>
    <dbReference type="NCBI Taxonomy" id="1076179"/>
    <lineage>
        <taxon>unclassified sequences</taxon>
        <taxon>metagenomes</taxon>
        <taxon>ecological metagenomes</taxon>
    </lineage>
</organism>